<accession>A0A4Y7TMT7</accession>
<gene>
    <name evidence="2" type="ORF">FA13DRAFT_1728339</name>
</gene>
<comment type="caution">
    <text evidence="2">The sequence shown here is derived from an EMBL/GenBank/DDBJ whole genome shotgun (WGS) entry which is preliminary data.</text>
</comment>
<dbReference type="Proteomes" id="UP000298030">
    <property type="component" value="Unassembled WGS sequence"/>
</dbReference>
<sequence length="129" mass="14315">MDALSSGLRSPPLSRSNAASPRPKFDGGLLKTYMKMLLSTTLQSKAWAEVKDREKLKAITKELGERVKERMVEIQPRGFKYVVLIQIHENLGQGGRADIVCHWEDNDVVAQEMYANDSLIAVCIGLAVA</sequence>
<evidence type="ECO:0000313" key="3">
    <source>
        <dbReference type="Proteomes" id="UP000298030"/>
    </source>
</evidence>
<feature type="compositionally biased region" description="Low complexity" evidence="1">
    <location>
        <begin position="1"/>
        <end position="16"/>
    </location>
</feature>
<feature type="region of interest" description="Disordered" evidence="1">
    <location>
        <begin position="1"/>
        <end position="25"/>
    </location>
</feature>
<evidence type="ECO:0000313" key="2">
    <source>
        <dbReference type="EMBL" id="TEB35517.1"/>
    </source>
</evidence>
<dbReference type="Pfam" id="PF03645">
    <property type="entry name" value="Tctex-1"/>
    <property type="match status" value="1"/>
</dbReference>
<organism evidence="2 3">
    <name type="scientific">Coprinellus micaceus</name>
    <name type="common">Glistening ink-cap mushroom</name>
    <name type="synonym">Coprinus micaceus</name>
    <dbReference type="NCBI Taxonomy" id="71717"/>
    <lineage>
        <taxon>Eukaryota</taxon>
        <taxon>Fungi</taxon>
        <taxon>Dikarya</taxon>
        <taxon>Basidiomycota</taxon>
        <taxon>Agaricomycotina</taxon>
        <taxon>Agaricomycetes</taxon>
        <taxon>Agaricomycetidae</taxon>
        <taxon>Agaricales</taxon>
        <taxon>Agaricineae</taxon>
        <taxon>Psathyrellaceae</taxon>
        <taxon>Coprinellus</taxon>
    </lineage>
</organism>
<dbReference type="AlphaFoldDB" id="A0A4Y7TMT7"/>
<dbReference type="Gene3D" id="3.30.1140.40">
    <property type="entry name" value="Tctex-1"/>
    <property type="match status" value="1"/>
</dbReference>
<name>A0A4Y7TMT7_COPMI</name>
<dbReference type="EMBL" id="QPFP01000007">
    <property type="protein sequence ID" value="TEB35517.1"/>
    <property type="molecule type" value="Genomic_DNA"/>
</dbReference>
<dbReference type="InterPro" id="IPR038586">
    <property type="entry name" value="Tctex-1-like_sf"/>
</dbReference>
<dbReference type="STRING" id="71717.A0A4Y7TMT7"/>
<proteinExistence type="predicted"/>
<keyword evidence="3" id="KW-1185">Reference proteome</keyword>
<dbReference type="CDD" id="cd21449">
    <property type="entry name" value="DLC-like_SF"/>
    <property type="match status" value="1"/>
</dbReference>
<evidence type="ECO:0000256" key="1">
    <source>
        <dbReference type="SAM" id="MobiDB-lite"/>
    </source>
</evidence>
<dbReference type="OrthoDB" id="10260741at2759"/>
<protein>
    <submittedName>
        <fullName evidence="2">Uncharacterized protein</fullName>
    </submittedName>
</protein>
<reference evidence="2 3" key="1">
    <citation type="journal article" date="2019" name="Nat. Ecol. Evol.">
        <title>Megaphylogeny resolves global patterns of mushroom evolution.</title>
        <authorList>
            <person name="Varga T."/>
            <person name="Krizsan K."/>
            <person name="Foldi C."/>
            <person name="Dima B."/>
            <person name="Sanchez-Garcia M."/>
            <person name="Sanchez-Ramirez S."/>
            <person name="Szollosi G.J."/>
            <person name="Szarkandi J.G."/>
            <person name="Papp V."/>
            <person name="Albert L."/>
            <person name="Andreopoulos W."/>
            <person name="Angelini C."/>
            <person name="Antonin V."/>
            <person name="Barry K.W."/>
            <person name="Bougher N.L."/>
            <person name="Buchanan P."/>
            <person name="Buyck B."/>
            <person name="Bense V."/>
            <person name="Catcheside P."/>
            <person name="Chovatia M."/>
            <person name="Cooper J."/>
            <person name="Damon W."/>
            <person name="Desjardin D."/>
            <person name="Finy P."/>
            <person name="Geml J."/>
            <person name="Haridas S."/>
            <person name="Hughes K."/>
            <person name="Justo A."/>
            <person name="Karasinski D."/>
            <person name="Kautmanova I."/>
            <person name="Kiss B."/>
            <person name="Kocsube S."/>
            <person name="Kotiranta H."/>
            <person name="LaButti K.M."/>
            <person name="Lechner B.E."/>
            <person name="Liimatainen K."/>
            <person name="Lipzen A."/>
            <person name="Lukacs Z."/>
            <person name="Mihaltcheva S."/>
            <person name="Morgado L.N."/>
            <person name="Niskanen T."/>
            <person name="Noordeloos M.E."/>
            <person name="Ohm R.A."/>
            <person name="Ortiz-Santana B."/>
            <person name="Ovrebo C."/>
            <person name="Racz N."/>
            <person name="Riley R."/>
            <person name="Savchenko A."/>
            <person name="Shiryaev A."/>
            <person name="Soop K."/>
            <person name="Spirin V."/>
            <person name="Szebenyi C."/>
            <person name="Tomsovsky M."/>
            <person name="Tulloss R.E."/>
            <person name="Uehling J."/>
            <person name="Grigoriev I.V."/>
            <person name="Vagvolgyi C."/>
            <person name="Papp T."/>
            <person name="Martin F.M."/>
            <person name="Miettinen O."/>
            <person name="Hibbett D.S."/>
            <person name="Nagy L.G."/>
        </authorList>
    </citation>
    <scope>NUCLEOTIDE SEQUENCE [LARGE SCALE GENOMIC DNA]</scope>
    <source>
        <strain evidence="2 3">FP101781</strain>
    </source>
</reference>
<dbReference type="InterPro" id="IPR005334">
    <property type="entry name" value="Tctex-1-like"/>
</dbReference>